<gene>
    <name evidence="1" type="ORF">DPMN_139831</name>
</gene>
<reference evidence="1" key="1">
    <citation type="journal article" date="2019" name="bioRxiv">
        <title>The Genome of the Zebra Mussel, Dreissena polymorpha: A Resource for Invasive Species Research.</title>
        <authorList>
            <person name="McCartney M.A."/>
            <person name="Auch B."/>
            <person name="Kono T."/>
            <person name="Mallez S."/>
            <person name="Zhang Y."/>
            <person name="Obille A."/>
            <person name="Becker A."/>
            <person name="Abrahante J.E."/>
            <person name="Garbe J."/>
            <person name="Badalamenti J.P."/>
            <person name="Herman A."/>
            <person name="Mangelson H."/>
            <person name="Liachko I."/>
            <person name="Sullivan S."/>
            <person name="Sone E.D."/>
            <person name="Koren S."/>
            <person name="Silverstein K.A.T."/>
            <person name="Beckman K.B."/>
            <person name="Gohl D.M."/>
        </authorList>
    </citation>
    <scope>NUCLEOTIDE SEQUENCE</scope>
    <source>
        <strain evidence="1">Duluth1</strain>
        <tissue evidence="1">Whole animal</tissue>
    </source>
</reference>
<keyword evidence="2" id="KW-1185">Reference proteome</keyword>
<protein>
    <submittedName>
        <fullName evidence="1">Uncharacterized protein</fullName>
    </submittedName>
</protein>
<accession>A0A9D4G9Q3</accession>
<reference evidence="1" key="2">
    <citation type="submission" date="2020-11" db="EMBL/GenBank/DDBJ databases">
        <authorList>
            <person name="McCartney M.A."/>
            <person name="Auch B."/>
            <person name="Kono T."/>
            <person name="Mallez S."/>
            <person name="Becker A."/>
            <person name="Gohl D.M."/>
            <person name="Silverstein K.A.T."/>
            <person name="Koren S."/>
            <person name="Bechman K.B."/>
            <person name="Herman A."/>
            <person name="Abrahante J.E."/>
            <person name="Garbe J."/>
        </authorList>
    </citation>
    <scope>NUCLEOTIDE SEQUENCE</scope>
    <source>
        <strain evidence="1">Duluth1</strain>
        <tissue evidence="1">Whole animal</tissue>
    </source>
</reference>
<sequence>MFLLRDRFFVCVHRVSYCTLLERLRTPEVETLGHSRLVCHKKLPRGRPRVQVTE</sequence>
<evidence type="ECO:0000313" key="1">
    <source>
        <dbReference type="EMBL" id="KAH3811421.1"/>
    </source>
</evidence>
<organism evidence="1 2">
    <name type="scientific">Dreissena polymorpha</name>
    <name type="common">Zebra mussel</name>
    <name type="synonym">Mytilus polymorpha</name>
    <dbReference type="NCBI Taxonomy" id="45954"/>
    <lineage>
        <taxon>Eukaryota</taxon>
        <taxon>Metazoa</taxon>
        <taxon>Spiralia</taxon>
        <taxon>Lophotrochozoa</taxon>
        <taxon>Mollusca</taxon>
        <taxon>Bivalvia</taxon>
        <taxon>Autobranchia</taxon>
        <taxon>Heteroconchia</taxon>
        <taxon>Euheterodonta</taxon>
        <taxon>Imparidentia</taxon>
        <taxon>Neoheterodontei</taxon>
        <taxon>Myida</taxon>
        <taxon>Dreissenoidea</taxon>
        <taxon>Dreissenidae</taxon>
        <taxon>Dreissena</taxon>
    </lineage>
</organism>
<comment type="caution">
    <text evidence="1">The sequence shown here is derived from an EMBL/GenBank/DDBJ whole genome shotgun (WGS) entry which is preliminary data.</text>
</comment>
<dbReference type="AlphaFoldDB" id="A0A9D4G9Q3"/>
<dbReference type="Proteomes" id="UP000828390">
    <property type="component" value="Unassembled WGS sequence"/>
</dbReference>
<proteinExistence type="predicted"/>
<dbReference type="EMBL" id="JAIWYP010000006">
    <property type="protein sequence ID" value="KAH3811421.1"/>
    <property type="molecule type" value="Genomic_DNA"/>
</dbReference>
<name>A0A9D4G9Q3_DREPO</name>
<evidence type="ECO:0000313" key="2">
    <source>
        <dbReference type="Proteomes" id="UP000828390"/>
    </source>
</evidence>